<dbReference type="InterPro" id="IPR019587">
    <property type="entry name" value="Polyketide_cyclase/dehydratase"/>
</dbReference>
<dbReference type="Pfam" id="PF10604">
    <property type="entry name" value="Polyketide_cyc2"/>
    <property type="match status" value="1"/>
</dbReference>
<keyword evidence="2" id="KW-1185">Reference proteome</keyword>
<protein>
    <submittedName>
        <fullName evidence="1">SRPBCC family protein</fullName>
    </submittedName>
</protein>
<dbReference type="RefSeq" id="WP_378037106.1">
    <property type="nucleotide sequence ID" value="NZ_JBHSIV010000016.1"/>
</dbReference>
<name>A0ABV9YT25_9PSEU</name>
<dbReference type="InterPro" id="IPR023393">
    <property type="entry name" value="START-like_dom_sf"/>
</dbReference>
<evidence type="ECO:0000313" key="1">
    <source>
        <dbReference type="EMBL" id="MFC5063761.1"/>
    </source>
</evidence>
<dbReference type="Proteomes" id="UP001595947">
    <property type="component" value="Unassembled WGS sequence"/>
</dbReference>
<dbReference type="Gene3D" id="3.30.530.20">
    <property type="match status" value="1"/>
</dbReference>
<dbReference type="SUPFAM" id="SSF55961">
    <property type="entry name" value="Bet v1-like"/>
    <property type="match status" value="1"/>
</dbReference>
<organism evidence="1 2">
    <name type="scientific">Actinomycetospora atypica</name>
    <dbReference type="NCBI Taxonomy" id="1290095"/>
    <lineage>
        <taxon>Bacteria</taxon>
        <taxon>Bacillati</taxon>
        <taxon>Actinomycetota</taxon>
        <taxon>Actinomycetes</taxon>
        <taxon>Pseudonocardiales</taxon>
        <taxon>Pseudonocardiaceae</taxon>
        <taxon>Actinomycetospora</taxon>
    </lineage>
</organism>
<evidence type="ECO:0000313" key="2">
    <source>
        <dbReference type="Proteomes" id="UP001595947"/>
    </source>
</evidence>
<sequence>MAWIVVEREVDAPPEVLWDVVVDVVSWPRWTASMTSVDLLDGEVALGRRARVRQPRLPTQVWTVTELEPGRSFSWAVANAAVTTVGGHEVYARDHGTSRIVLTLDQSGPLAPVVGLLLGSLSRRYVELEAAGLKAAAESRRAG</sequence>
<reference evidence="2" key="1">
    <citation type="journal article" date="2019" name="Int. J. Syst. Evol. Microbiol.">
        <title>The Global Catalogue of Microorganisms (GCM) 10K type strain sequencing project: providing services to taxonomists for standard genome sequencing and annotation.</title>
        <authorList>
            <consortium name="The Broad Institute Genomics Platform"/>
            <consortium name="The Broad Institute Genome Sequencing Center for Infectious Disease"/>
            <person name="Wu L."/>
            <person name="Ma J."/>
        </authorList>
    </citation>
    <scope>NUCLEOTIDE SEQUENCE [LARGE SCALE GENOMIC DNA]</scope>
    <source>
        <strain evidence="2">CGMCC 4.7093</strain>
    </source>
</reference>
<dbReference type="EMBL" id="JBHSIV010000016">
    <property type="protein sequence ID" value="MFC5063761.1"/>
    <property type="molecule type" value="Genomic_DNA"/>
</dbReference>
<gene>
    <name evidence="1" type="ORF">ACFPBZ_16200</name>
</gene>
<accession>A0ABV9YT25</accession>
<comment type="caution">
    <text evidence="1">The sequence shown here is derived from an EMBL/GenBank/DDBJ whole genome shotgun (WGS) entry which is preliminary data.</text>
</comment>
<proteinExistence type="predicted"/>